<proteinExistence type="predicted"/>
<sequence>MATASTLVQLDSEIDAAARDEARLMSRNVAEQSSPDVSLSQVQAVLRGQANYDALNVPEQAIVRTAWAEVIAERRAALNLAEVFEAEGHAYAELDEKGEIRLVTPKP</sequence>
<dbReference type="OrthoDB" id="5422561at2"/>
<reference evidence="1 2" key="1">
    <citation type="submission" date="2018-09" db="EMBL/GenBank/DDBJ databases">
        <authorList>
            <person name="Zhu H."/>
        </authorList>
    </citation>
    <scope>NUCLEOTIDE SEQUENCE [LARGE SCALE GENOMIC DNA]</scope>
    <source>
        <strain evidence="1 2">K1W22B-8</strain>
    </source>
</reference>
<dbReference type="EMBL" id="QYUK01000011">
    <property type="protein sequence ID" value="RJF88956.1"/>
    <property type="molecule type" value="Genomic_DNA"/>
</dbReference>
<evidence type="ECO:0000313" key="1">
    <source>
        <dbReference type="EMBL" id="RJF88956.1"/>
    </source>
</evidence>
<dbReference type="AlphaFoldDB" id="A0A418WG09"/>
<dbReference type="RefSeq" id="WP_119780000.1">
    <property type="nucleotide sequence ID" value="NZ_QYUK01000011.1"/>
</dbReference>
<gene>
    <name evidence="1" type="ORF">D3874_19875</name>
</gene>
<name>A0A418WG09_9PROT</name>
<dbReference type="Proteomes" id="UP000284605">
    <property type="component" value="Unassembled WGS sequence"/>
</dbReference>
<accession>A0A418WG09</accession>
<protein>
    <submittedName>
        <fullName evidence="1">Uncharacterized protein</fullName>
    </submittedName>
</protein>
<comment type="caution">
    <text evidence="1">The sequence shown here is derived from an EMBL/GenBank/DDBJ whole genome shotgun (WGS) entry which is preliminary data.</text>
</comment>
<organism evidence="1 2">
    <name type="scientific">Oleomonas cavernae</name>
    <dbReference type="NCBI Taxonomy" id="2320859"/>
    <lineage>
        <taxon>Bacteria</taxon>
        <taxon>Pseudomonadati</taxon>
        <taxon>Pseudomonadota</taxon>
        <taxon>Alphaproteobacteria</taxon>
        <taxon>Acetobacterales</taxon>
        <taxon>Acetobacteraceae</taxon>
        <taxon>Oleomonas</taxon>
    </lineage>
</organism>
<keyword evidence="2" id="KW-1185">Reference proteome</keyword>
<evidence type="ECO:0000313" key="2">
    <source>
        <dbReference type="Proteomes" id="UP000284605"/>
    </source>
</evidence>